<protein>
    <submittedName>
        <fullName evidence="2">Uncharacterized protein</fullName>
    </submittedName>
</protein>
<gene>
    <name evidence="2" type="ORF">MCOR_35250</name>
</gene>
<feature type="region of interest" description="Disordered" evidence="1">
    <location>
        <begin position="62"/>
        <end position="85"/>
    </location>
</feature>
<sequence length="200" mass="22245">MEGYHVQGKSNGRLQDTRQVKTEGYQVQGKPNGGIPGSGVSKTEGEQIQGKENWGIPCTGQAKRGGYQIQSKQNGGRPDTGKAKRREIRYVVSKTKRDQVQAELYRGIPGPERKVTRYRVIQMEGYQIQGNSNGTLPCVGSGQIHAHRSSHNENVSGRIDNFNYYIKSNLVSDGCCMTGSMEKYMAKSKYDKGDERNTSY</sequence>
<dbReference type="AlphaFoldDB" id="A0A6J8D1W2"/>
<dbReference type="EMBL" id="CACVKT020006390">
    <property type="protein sequence ID" value="CAC5401134.1"/>
    <property type="molecule type" value="Genomic_DNA"/>
</dbReference>
<feature type="region of interest" description="Disordered" evidence="1">
    <location>
        <begin position="1"/>
        <end position="48"/>
    </location>
</feature>
<evidence type="ECO:0000313" key="2">
    <source>
        <dbReference type="EMBL" id="CAC5401134.1"/>
    </source>
</evidence>
<accession>A0A6J8D1W2</accession>
<organism evidence="2 3">
    <name type="scientific">Mytilus coruscus</name>
    <name type="common">Sea mussel</name>
    <dbReference type="NCBI Taxonomy" id="42192"/>
    <lineage>
        <taxon>Eukaryota</taxon>
        <taxon>Metazoa</taxon>
        <taxon>Spiralia</taxon>
        <taxon>Lophotrochozoa</taxon>
        <taxon>Mollusca</taxon>
        <taxon>Bivalvia</taxon>
        <taxon>Autobranchia</taxon>
        <taxon>Pteriomorphia</taxon>
        <taxon>Mytilida</taxon>
        <taxon>Mytiloidea</taxon>
        <taxon>Mytilidae</taxon>
        <taxon>Mytilinae</taxon>
        <taxon>Mytilus</taxon>
    </lineage>
</organism>
<proteinExistence type="predicted"/>
<evidence type="ECO:0000256" key="1">
    <source>
        <dbReference type="SAM" id="MobiDB-lite"/>
    </source>
</evidence>
<evidence type="ECO:0000313" key="3">
    <source>
        <dbReference type="Proteomes" id="UP000507470"/>
    </source>
</evidence>
<keyword evidence="3" id="KW-1185">Reference proteome</keyword>
<name>A0A6J8D1W2_MYTCO</name>
<reference evidence="2 3" key="1">
    <citation type="submission" date="2020-06" db="EMBL/GenBank/DDBJ databases">
        <authorList>
            <person name="Li R."/>
            <person name="Bekaert M."/>
        </authorList>
    </citation>
    <scope>NUCLEOTIDE SEQUENCE [LARGE SCALE GENOMIC DNA]</scope>
    <source>
        <strain evidence="3">wild</strain>
    </source>
</reference>
<dbReference type="Proteomes" id="UP000507470">
    <property type="component" value="Unassembled WGS sequence"/>
</dbReference>